<dbReference type="Pfam" id="PF04979">
    <property type="entry name" value="IPP-2"/>
    <property type="match status" value="1"/>
</dbReference>
<dbReference type="GeneID" id="81596711"/>
<feature type="compositionally biased region" description="Polar residues" evidence="1">
    <location>
        <begin position="282"/>
        <end position="296"/>
    </location>
</feature>
<gene>
    <name evidence="2" type="ORF">N7458_003085</name>
</gene>
<feature type="compositionally biased region" description="Low complexity" evidence="1">
    <location>
        <begin position="33"/>
        <end position="49"/>
    </location>
</feature>
<keyword evidence="3" id="KW-1185">Reference proteome</keyword>
<feature type="region of interest" description="Disordered" evidence="1">
    <location>
        <begin position="1"/>
        <end position="177"/>
    </location>
</feature>
<dbReference type="PANTHER" id="PTHR12398">
    <property type="entry name" value="PROTEIN PHOSPHATASE INHIBITOR"/>
    <property type="match status" value="1"/>
</dbReference>
<dbReference type="RefSeq" id="XP_056770575.1">
    <property type="nucleotide sequence ID" value="XM_056906468.1"/>
</dbReference>
<dbReference type="Proteomes" id="UP001213681">
    <property type="component" value="Unassembled WGS sequence"/>
</dbReference>
<evidence type="ECO:0000313" key="3">
    <source>
        <dbReference type="Proteomes" id="UP001213681"/>
    </source>
</evidence>
<dbReference type="InterPro" id="IPR007062">
    <property type="entry name" value="PPI-2"/>
</dbReference>
<evidence type="ECO:0000313" key="2">
    <source>
        <dbReference type="EMBL" id="KAJ5461533.1"/>
    </source>
</evidence>
<organism evidence="2 3">
    <name type="scientific">Penicillium daleae</name>
    <dbReference type="NCBI Taxonomy" id="63821"/>
    <lineage>
        <taxon>Eukaryota</taxon>
        <taxon>Fungi</taxon>
        <taxon>Dikarya</taxon>
        <taxon>Ascomycota</taxon>
        <taxon>Pezizomycotina</taxon>
        <taxon>Eurotiomycetes</taxon>
        <taxon>Eurotiomycetidae</taxon>
        <taxon>Eurotiales</taxon>
        <taxon>Aspergillaceae</taxon>
        <taxon>Penicillium</taxon>
    </lineage>
</organism>
<comment type="caution">
    <text evidence="2">The sequence shown here is derived from an EMBL/GenBank/DDBJ whole genome shotgun (WGS) entry which is preliminary data.</text>
</comment>
<feature type="region of interest" description="Disordered" evidence="1">
    <location>
        <begin position="203"/>
        <end position="296"/>
    </location>
</feature>
<dbReference type="EMBL" id="JAPVEA010000002">
    <property type="protein sequence ID" value="KAJ5461533.1"/>
    <property type="molecule type" value="Genomic_DNA"/>
</dbReference>
<reference evidence="2" key="1">
    <citation type="submission" date="2022-12" db="EMBL/GenBank/DDBJ databases">
        <authorList>
            <person name="Petersen C."/>
        </authorList>
    </citation>
    <scope>NUCLEOTIDE SEQUENCE</scope>
    <source>
        <strain evidence="2">IBT 16125</strain>
    </source>
</reference>
<evidence type="ECO:0008006" key="4">
    <source>
        <dbReference type="Google" id="ProtNLM"/>
    </source>
</evidence>
<feature type="compositionally biased region" description="Basic and acidic residues" evidence="1">
    <location>
        <begin position="236"/>
        <end position="266"/>
    </location>
</feature>
<dbReference type="Gene3D" id="6.10.250.1050">
    <property type="match status" value="1"/>
</dbReference>
<feature type="compositionally biased region" description="Basic and acidic residues" evidence="1">
    <location>
        <begin position="203"/>
        <end position="217"/>
    </location>
</feature>
<dbReference type="AlphaFoldDB" id="A0AAD6CEE0"/>
<reference evidence="2" key="2">
    <citation type="journal article" date="2023" name="IMA Fungus">
        <title>Comparative genomic study of the Penicillium genus elucidates a diverse pangenome and 15 lateral gene transfer events.</title>
        <authorList>
            <person name="Petersen C."/>
            <person name="Sorensen T."/>
            <person name="Nielsen M.R."/>
            <person name="Sondergaard T.E."/>
            <person name="Sorensen J.L."/>
            <person name="Fitzpatrick D.A."/>
            <person name="Frisvad J.C."/>
            <person name="Nielsen K.L."/>
        </authorList>
    </citation>
    <scope>NUCLEOTIDE SEQUENCE</scope>
    <source>
        <strain evidence="2">IBT 16125</strain>
    </source>
</reference>
<feature type="compositionally biased region" description="Basic and acidic residues" evidence="1">
    <location>
        <begin position="109"/>
        <end position="122"/>
    </location>
</feature>
<proteinExistence type="predicted"/>
<evidence type="ECO:0000256" key="1">
    <source>
        <dbReference type="SAM" id="MobiDB-lite"/>
    </source>
</evidence>
<name>A0AAD6CEE0_9EURO</name>
<protein>
    <recommendedName>
        <fullName evidence="4">Glc8 protein</fullName>
    </recommendedName>
</protein>
<feature type="compositionally biased region" description="Low complexity" evidence="1">
    <location>
        <begin position="80"/>
        <end position="91"/>
    </location>
</feature>
<accession>A0AAD6CEE0</accession>
<dbReference type="GO" id="GO:0004864">
    <property type="term" value="F:protein phosphatase inhibitor activity"/>
    <property type="evidence" value="ECO:0007669"/>
    <property type="project" value="InterPro"/>
</dbReference>
<dbReference type="GO" id="GO:0009966">
    <property type="term" value="P:regulation of signal transduction"/>
    <property type="evidence" value="ECO:0007669"/>
    <property type="project" value="InterPro"/>
</dbReference>
<feature type="compositionally biased region" description="Acidic residues" evidence="1">
    <location>
        <begin position="267"/>
        <end position="280"/>
    </location>
</feature>
<dbReference type="PANTHER" id="PTHR12398:SF20">
    <property type="entry name" value="PROTEIN PHOSPHATASE 1 REGULATORY INHIBITOR SUBUNIT 2"/>
    <property type="match status" value="1"/>
</dbReference>
<sequence>MTTAPHLPAKAHSTEDVHPRPKGILKNSKSFQAAPVSAPAAVSPAIPSVTEPEDTKELTLQNTLVNAGRRRSSSTAQPGSSSRRQSLASQQDDNEPRLKWDEANLYLTEQERTAKMKIDEPKTPYAPHYDPAEDEEELRLEEAKESLIDPQDVVVDELDKTTPGGHHKQGVSEEDIPDLELGEAEEGMIGQESPEQRIYRERSMSMESHKSDKHVVVDPDMNGDAAAGGDDLLTTEEAKEKHRQFEEHRKKHYEMRNIKELLAHPEELDEDEMDENEDTTEPSVPQIPQQFRNGGR</sequence>